<accession>A0AAP0L3I9</accession>
<evidence type="ECO:0008006" key="3">
    <source>
        <dbReference type="Google" id="ProtNLM"/>
    </source>
</evidence>
<evidence type="ECO:0000313" key="2">
    <source>
        <dbReference type="Proteomes" id="UP001420932"/>
    </source>
</evidence>
<proteinExistence type="predicted"/>
<protein>
    <recommendedName>
        <fullName evidence="3">Retrotransposon Copia-like N-terminal domain-containing protein</fullName>
    </recommendedName>
</protein>
<dbReference type="AlphaFoldDB" id="A0AAP0L3I9"/>
<dbReference type="Proteomes" id="UP001420932">
    <property type="component" value="Unassembled WGS sequence"/>
</dbReference>
<sequence>MDGASAGSSSQSVLANPTISVNGAKMKRNSSMELGSAAVSFAEMDIVSTNPYQAFSRSGSTNPQNLMFANSLTQTLPMKIEVDNYMLWKSVLLALFRRNHLEGIVLGTFVCQP</sequence>
<reference evidence="1 2" key="1">
    <citation type="submission" date="2024-01" db="EMBL/GenBank/DDBJ databases">
        <title>Genome assemblies of Stephania.</title>
        <authorList>
            <person name="Yang L."/>
        </authorList>
    </citation>
    <scope>NUCLEOTIDE SEQUENCE [LARGE SCALE GENOMIC DNA]</scope>
    <source>
        <strain evidence="1">YNDBR</strain>
        <tissue evidence="1">Leaf</tissue>
    </source>
</reference>
<evidence type="ECO:0000313" key="1">
    <source>
        <dbReference type="EMBL" id="KAK9163053.1"/>
    </source>
</evidence>
<gene>
    <name evidence="1" type="ORF">Syun_003955</name>
</gene>
<keyword evidence="2" id="KW-1185">Reference proteome</keyword>
<comment type="caution">
    <text evidence="1">The sequence shown here is derived from an EMBL/GenBank/DDBJ whole genome shotgun (WGS) entry which is preliminary data.</text>
</comment>
<name>A0AAP0L3I9_9MAGN</name>
<dbReference type="EMBL" id="JBBNAF010000002">
    <property type="protein sequence ID" value="KAK9163053.1"/>
    <property type="molecule type" value="Genomic_DNA"/>
</dbReference>
<organism evidence="1 2">
    <name type="scientific">Stephania yunnanensis</name>
    <dbReference type="NCBI Taxonomy" id="152371"/>
    <lineage>
        <taxon>Eukaryota</taxon>
        <taxon>Viridiplantae</taxon>
        <taxon>Streptophyta</taxon>
        <taxon>Embryophyta</taxon>
        <taxon>Tracheophyta</taxon>
        <taxon>Spermatophyta</taxon>
        <taxon>Magnoliopsida</taxon>
        <taxon>Ranunculales</taxon>
        <taxon>Menispermaceae</taxon>
        <taxon>Menispermoideae</taxon>
        <taxon>Cissampelideae</taxon>
        <taxon>Stephania</taxon>
    </lineage>
</organism>